<gene>
    <name evidence="1" type="ORF">EBM89_08270</name>
</gene>
<dbReference type="Gene3D" id="3.40.50.300">
    <property type="entry name" value="P-loop containing nucleotide triphosphate hydrolases"/>
    <property type="match status" value="1"/>
</dbReference>
<evidence type="ECO:0008006" key="3">
    <source>
        <dbReference type="Google" id="ProtNLM"/>
    </source>
</evidence>
<organism evidence="1 2">
    <name type="scientific">Cellulomonas triticagri</name>
    <dbReference type="NCBI Taxonomy" id="2483352"/>
    <lineage>
        <taxon>Bacteria</taxon>
        <taxon>Bacillati</taxon>
        <taxon>Actinomycetota</taxon>
        <taxon>Actinomycetes</taxon>
        <taxon>Micrococcales</taxon>
        <taxon>Cellulomonadaceae</taxon>
        <taxon>Cellulomonas</taxon>
    </lineage>
</organism>
<protein>
    <recommendedName>
        <fullName evidence="3">Adenylyl-sulfate kinase</fullName>
    </recommendedName>
</protein>
<dbReference type="SUPFAM" id="SSF52540">
    <property type="entry name" value="P-loop containing nucleoside triphosphate hydrolases"/>
    <property type="match status" value="1"/>
</dbReference>
<sequence length="173" mass="18002">MLIAGRSGSGKTAVAHEVSARWARSGLAHVLVDGDNLAAAHPKPPRDPHGTALTEANLRALWANYAAAGYRRVVYVNTVSVLEREMITRALGGRARVGGVLLTASARTIRTRLGAREVGTELAAHLDRSAAAAEVLDRAAGPWVVRVGTDGRTVEEVAAAVTAASGWEPPGGE</sequence>
<dbReference type="AlphaFoldDB" id="A0A3M2JG85"/>
<proteinExistence type="predicted"/>
<dbReference type="OrthoDB" id="7889077at2"/>
<reference evidence="1 2" key="1">
    <citation type="submission" date="2018-10" db="EMBL/GenBank/DDBJ databases">
        <title>Isolation, diversity and antifungal activity of actinobacteria from wheat.</title>
        <authorList>
            <person name="Han C."/>
        </authorList>
    </citation>
    <scope>NUCLEOTIDE SEQUENCE [LARGE SCALE GENOMIC DNA]</scope>
    <source>
        <strain evidence="1 2">NEAU-YY56</strain>
    </source>
</reference>
<accession>A0A3M2JG85</accession>
<name>A0A3M2JG85_9CELL</name>
<comment type="caution">
    <text evidence="1">The sequence shown here is derived from an EMBL/GenBank/DDBJ whole genome shotgun (WGS) entry which is preliminary data.</text>
</comment>
<keyword evidence="2" id="KW-1185">Reference proteome</keyword>
<dbReference type="EMBL" id="RFFI01000035">
    <property type="protein sequence ID" value="RMI12559.1"/>
    <property type="molecule type" value="Genomic_DNA"/>
</dbReference>
<dbReference type="InterPro" id="IPR027417">
    <property type="entry name" value="P-loop_NTPase"/>
</dbReference>
<evidence type="ECO:0000313" key="1">
    <source>
        <dbReference type="EMBL" id="RMI12559.1"/>
    </source>
</evidence>
<dbReference type="Proteomes" id="UP000269289">
    <property type="component" value="Unassembled WGS sequence"/>
</dbReference>
<evidence type="ECO:0000313" key="2">
    <source>
        <dbReference type="Proteomes" id="UP000269289"/>
    </source>
</evidence>